<keyword evidence="1" id="KW-0472">Membrane</keyword>
<evidence type="ECO:0000256" key="1">
    <source>
        <dbReference type="SAM" id="Phobius"/>
    </source>
</evidence>
<dbReference type="EMBL" id="FNIM01000001">
    <property type="protein sequence ID" value="SDN21404.1"/>
    <property type="molecule type" value="Genomic_DNA"/>
</dbReference>
<sequence length="576" mass="59861">MVATLVRLRWRITLNLLRNNIWAAIGLILGVATAVGALVPLVGGAVALGGTDAVTITTVLGAVGAVLGIGWMVVPLLFTGADATLDPRAMAAWTAPSRALTVGLAVAGACGLPGIITGLVLLLPALTWAVAGQAGAAVLALVLAPAALATCVLLGRSVVVGAGLSSSRRGRELLAVLGFFAVMAIALLPSLLNIVLDMERLDFGGLVRIARLLGLMPLGWALAAPGYLAQGKAAMAVLLAVGALAVPLALLPLWHRVVVRGMTGPARTRAHSRAYKDAREPDEAGGTRGTLDVLPWQRRLARVSSGPTAAVAARCLRYWRTDPRYLIQVAVIIMLSLLFTGMIAANYDTMTSTSGDVTTVTFTGVDLTPGRAPGVLFILGPIIALLCGWMVHDDLAFDSTALWIHMAAGLPGRSDRLGRVLAAVTWQLPLLTALILIAGWFTGNWAQAPTYLGASLGVYGVALAWSSITSVLLPYETNPPGESPMKSRTSGTAFVAALLQTLGFFVVATVSAPVLVSLVVVVANKAWPWGWLLLAGGMLWGGGVAWGGVVLGGRQLDQRYVQVLATIRSWPGHDAA</sequence>
<feature type="transmembrane region" description="Helical" evidence="1">
    <location>
        <begin position="453"/>
        <end position="473"/>
    </location>
</feature>
<proteinExistence type="predicted"/>
<gene>
    <name evidence="2" type="ORF">SAMN05216355_101246</name>
</gene>
<feature type="transmembrane region" description="Helical" evidence="1">
    <location>
        <begin position="325"/>
        <end position="345"/>
    </location>
</feature>
<name>A0A1G9ZJA0_9ACTO</name>
<protein>
    <submittedName>
        <fullName evidence="2">ABC-2 type transport system permease protein</fullName>
    </submittedName>
</protein>
<feature type="transmembrane region" description="Helical" evidence="1">
    <location>
        <begin position="134"/>
        <end position="154"/>
    </location>
</feature>
<dbReference type="STRING" id="332524.SAMN04487766_11716"/>
<feature type="transmembrane region" description="Helical" evidence="1">
    <location>
        <begin position="494"/>
        <end position="523"/>
    </location>
</feature>
<reference evidence="3" key="1">
    <citation type="submission" date="2016-10" db="EMBL/GenBank/DDBJ databases">
        <authorList>
            <person name="Varghese N."/>
            <person name="Submissions S."/>
        </authorList>
    </citation>
    <scope>NUCLEOTIDE SEQUENCE [LARGE SCALE GENOMIC DNA]</scope>
    <source>
        <strain evidence="3">DSM 27982</strain>
    </source>
</reference>
<evidence type="ECO:0000313" key="3">
    <source>
        <dbReference type="Proteomes" id="UP000198541"/>
    </source>
</evidence>
<evidence type="ECO:0000313" key="2">
    <source>
        <dbReference type="EMBL" id="SDN21404.1"/>
    </source>
</evidence>
<feature type="transmembrane region" description="Helical" evidence="1">
    <location>
        <begin position="233"/>
        <end position="254"/>
    </location>
</feature>
<dbReference type="RefSeq" id="WP_092532167.1">
    <property type="nucleotide sequence ID" value="NZ_FNIM01000001.1"/>
</dbReference>
<feature type="transmembrane region" description="Helical" evidence="1">
    <location>
        <begin position="372"/>
        <end position="391"/>
    </location>
</feature>
<dbReference type="Proteomes" id="UP000198541">
    <property type="component" value="Unassembled WGS sequence"/>
</dbReference>
<organism evidence="2 3">
    <name type="scientific">Actinomyces ruminicola</name>
    <dbReference type="NCBI Taxonomy" id="332524"/>
    <lineage>
        <taxon>Bacteria</taxon>
        <taxon>Bacillati</taxon>
        <taxon>Actinomycetota</taxon>
        <taxon>Actinomycetes</taxon>
        <taxon>Actinomycetales</taxon>
        <taxon>Actinomycetaceae</taxon>
        <taxon>Actinomyces</taxon>
    </lineage>
</organism>
<keyword evidence="3" id="KW-1185">Reference proteome</keyword>
<feature type="transmembrane region" description="Helical" evidence="1">
    <location>
        <begin position="529"/>
        <end position="551"/>
    </location>
</feature>
<feature type="transmembrane region" description="Helical" evidence="1">
    <location>
        <begin position="21"/>
        <end position="48"/>
    </location>
</feature>
<feature type="transmembrane region" description="Helical" evidence="1">
    <location>
        <begin position="99"/>
        <end position="122"/>
    </location>
</feature>
<keyword evidence="1" id="KW-1133">Transmembrane helix</keyword>
<feature type="transmembrane region" description="Helical" evidence="1">
    <location>
        <begin position="54"/>
        <end position="78"/>
    </location>
</feature>
<feature type="transmembrane region" description="Helical" evidence="1">
    <location>
        <begin position="420"/>
        <end position="441"/>
    </location>
</feature>
<keyword evidence="1" id="KW-0812">Transmembrane</keyword>
<dbReference type="AlphaFoldDB" id="A0A1G9ZJA0"/>
<accession>A0A1G9ZJA0</accession>
<feature type="transmembrane region" description="Helical" evidence="1">
    <location>
        <begin position="174"/>
        <end position="196"/>
    </location>
</feature>